<dbReference type="PANTHER" id="PTHR46477:SF8">
    <property type="entry name" value="OS08G0257100 PROTEIN"/>
    <property type="match status" value="1"/>
</dbReference>
<sequence>MEHKSHPHHTLISDSSRDDVYTCADCRFVGLGPRYRCKEGCNFQVHECCMPSLRPSYIRVPLFKDKDCIFEFLDFPPGIGVDHRFCDACGTDVKGGVYHCYDCGRDLHPCCAYLKDQVIEGVQFRLRKEPKSSCMMCNMKRLSAKETWWYVSEEEEFGLHVHCAIKLLLREGIVGGGGGGGGLAIVKKISEEKLVVDVEGKKKKKRGWSTTLKKVRKIAEMVIAFVISVAMGGNPSAFLVNLVATAIRD</sequence>
<comment type="caution">
    <text evidence="2">The sequence shown here is derived from an EMBL/GenBank/DDBJ whole genome shotgun (WGS) entry which is preliminary data.</text>
</comment>
<dbReference type="Proteomes" id="UP001180020">
    <property type="component" value="Unassembled WGS sequence"/>
</dbReference>
<keyword evidence="3" id="KW-1185">Reference proteome</keyword>
<keyword evidence="1" id="KW-1133">Transmembrane helix</keyword>
<dbReference type="InterPro" id="IPR046349">
    <property type="entry name" value="C1-like_sf"/>
</dbReference>
<reference evidence="2" key="2">
    <citation type="submission" date="2023-06" db="EMBL/GenBank/DDBJ databases">
        <authorList>
            <person name="Ma L."/>
            <person name="Liu K.-W."/>
            <person name="Li Z."/>
            <person name="Hsiao Y.-Y."/>
            <person name="Qi Y."/>
            <person name="Fu T."/>
            <person name="Tang G."/>
            <person name="Zhang D."/>
            <person name="Sun W.-H."/>
            <person name="Liu D.-K."/>
            <person name="Li Y."/>
            <person name="Chen G.-Z."/>
            <person name="Liu X.-D."/>
            <person name="Liao X.-Y."/>
            <person name="Jiang Y.-T."/>
            <person name="Yu X."/>
            <person name="Hao Y."/>
            <person name="Huang J."/>
            <person name="Zhao X.-W."/>
            <person name="Ke S."/>
            <person name="Chen Y.-Y."/>
            <person name="Wu W.-L."/>
            <person name="Hsu J.-L."/>
            <person name="Lin Y.-F."/>
            <person name="Huang M.-D."/>
            <person name="Li C.-Y."/>
            <person name="Huang L."/>
            <person name="Wang Z.-W."/>
            <person name="Zhao X."/>
            <person name="Zhong W.-Y."/>
            <person name="Peng D.-H."/>
            <person name="Ahmad S."/>
            <person name="Lan S."/>
            <person name="Zhang J.-S."/>
            <person name="Tsai W.-C."/>
            <person name="Van De Peer Y."/>
            <person name="Liu Z.-J."/>
        </authorList>
    </citation>
    <scope>NUCLEOTIDE SEQUENCE</scope>
    <source>
        <strain evidence="2">CP</strain>
        <tissue evidence="2">Leaves</tissue>
    </source>
</reference>
<evidence type="ECO:0000313" key="2">
    <source>
        <dbReference type="EMBL" id="KAK1298850.1"/>
    </source>
</evidence>
<keyword evidence="1" id="KW-0812">Transmembrane</keyword>
<proteinExistence type="predicted"/>
<dbReference type="SUPFAM" id="SSF57889">
    <property type="entry name" value="Cysteine-rich domain"/>
    <property type="match status" value="2"/>
</dbReference>
<feature type="transmembrane region" description="Helical" evidence="1">
    <location>
        <begin position="222"/>
        <end position="247"/>
    </location>
</feature>
<evidence type="ECO:0000256" key="1">
    <source>
        <dbReference type="SAM" id="Phobius"/>
    </source>
</evidence>
<keyword evidence="1" id="KW-0472">Membrane</keyword>
<accession>A0AAV9DCU5</accession>
<dbReference type="EMBL" id="JAUJYO010000014">
    <property type="protein sequence ID" value="KAK1298850.1"/>
    <property type="molecule type" value="Genomic_DNA"/>
</dbReference>
<protein>
    <recommendedName>
        <fullName evidence="4">DC1 domain-containing protein</fullName>
    </recommendedName>
</protein>
<organism evidence="2 3">
    <name type="scientific">Acorus calamus</name>
    <name type="common">Sweet flag</name>
    <dbReference type="NCBI Taxonomy" id="4465"/>
    <lineage>
        <taxon>Eukaryota</taxon>
        <taxon>Viridiplantae</taxon>
        <taxon>Streptophyta</taxon>
        <taxon>Embryophyta</taxon>
        <taxon>Tracheophyta</taxon>
        <taxon>Spermatophyta</taxon>
        <taxon>Magnoliopsida</taxon>
        <taxon>Liliopsida</taxon>
        <taxon>Acoraceae</taxon>
        <taxon>Acorus</taxon>
    </lineage>
</organism>
<dbReference type="AlphaFoldDB" id="A0AAV9DCU5"/>
<evidence type="ECO:0008006" key="4">
    <source>
        <dbReference type="Google" id="ProtNLM"/>
    </source>
</evidence>
<gene>
    <name evidence="2" type="ORF">QJS10_CPB14g01557</name>
</gene>
<reference evidence="2" key="1">
    <citation type="journal article" date="2023" name="Nat. Commun.">
        <title>Diploid and tetraploid genomes of Acorus and the evolution of monocots.</title>
        <authorList>
            <person name="Ma L."/>
            <person name="Liu K.W."/>
            <person name="Li Z."/>
            <person name="Hsiao Y.Y."/>
            <person name="Qi Y."/>
            <person name="Fu T."/>
            <person name="Tang G.D."/>
            <person name="Zhang D."/>
            <person name="Sun W.H."/>
            <person name="Liu D.K."/>
            <person name="Li Y."/>
            <person name="Chen G.Z."/>
            <person name="Liu X.D."/>
            <person name="Liao X.Y."/>
            <person name="Jiang Y.T."/>
            <person name="Yu X."/>
            <person name="Hao Y."/>
            <person name="Huang J."/>
            <person name="Zhao X.W."/>
            <person name="Ke S."/>
            <person name="Chen Y.Y."/>
            <person name="Wu W.L."/>
            <person name="Hsu J.L."/>
            <person name="Lin Y.F."/>
            <person name="Huang M.D."/>
            <person name="Li C.Y."/>
            <person name="Huang L."/>
            <person name="Wang Z.W."/>
            <person name="Zhao X."/>
            <person name="Zhong W.Y."/>
            <person name="Peng D.H."/>
            <person name="Ahmad S."/>
            <person name="Lan S."/>
            <person name="Zhang J.S."/>
            <person name="Tsai W.C."/>
            <person name="Van de Peer Y."/>
            <person name="Liu Z.J."/>
        </authorList>
    </citation>
    <scope>NUCLEOTIDE SEQUENCE</scope>
    <source>
        <strain evidence="2">CP</strain>
    </source>
</reference>
<dbReference type="PANTHER" id="PTHR46477">
    <property type="entry name" value="CYSTEINE/HISTIDINE-RICH C1 DOMAIN FAMILY PROTEIN"/>
    <property type="match status" value="1"/>
</dbReference>
<name>A0AAV9DCU5_ACOCL</name>
<evidence type="ECO:0000313" key="3">
    <source>
        <dbReference type="Proteomes" id="UP001180020"/>
    </source>
</evidence>